<dbReference type="eggNOG" id="ENOG502TA51">
    <property type="taxonomic scope" value="Eukaryota"/>
</dbReference>
<evidence type="ECO:0000256" key="1">
    <source>
        <dbReference type="SAM" id="MobiDB-lite"/>
    </source>
</evidence>
<dbReference type="GO" id="GO:0042060">
    <property type="term" value="P:wound healing"/>
    <property type="evidence" value="ECO:0007669"/>
    <property type="project" value="EnsemblMetazoa"/>
</dbReference>
<dbReference type="Pfam" id="PF15972">
    <property type="entry name" value="Unpaired"/>
    <property type="match status" value="1"/>
</dbReference>
<dbReference type="GO" id="GO:0038001">
    <property type="term" value="P:paracrine signaling"/>
    <property type="evidence" value="ECO:0007669"/>
    <property type="project" value="EnsemblMetazoa"/>
</dbReference>
<dbReference type="GO" id="GO:0036335">
    <property type="term" value="P:intestinal stem cell homeostasis"/>
    <property type="evidence" value="ECO:0007669"/>
    <property type="project" value="EnsemblMetazoa"/>
</dbReference>
<evidence type="ECO:0000313" key="3">
    <source>
        <dbReference type="Proteomes" id="UP000007801"/>
    </source>
</evidence>
<dbReference type="GO" id="GO:0007259">
    <property type="term" value="P:cell surface receptor signaling pathway via JAK-STAT"/>
    <property type="evidence" value="ECO:0007669"/>
    <property type="project" value="EnsemblMetazoa"/>
</dbReference>
<dbReference type="GO" id="GO:0060729">
    <property type="term" value="P:intestinal epithelial structure maintenance"/>
    <property type="evidence" value="ECO:0007669"/>
    <property type="project" value="EnsemblMetazoa"/>
</dbReference>
<dbReference type="FunCoup" id="B3MWL4">
    <property type="interactions" value="102"/>
</dbReference>
<dbReference type="STRING" id="7217.B3MWL4"/>
<name>B3MWL4_DROAN</name>
<dbReference type="InParanoid" id="B3MWL4"/>
<dbReference type="GO" id="GO:0001700">
    <property type="term" value="P:embryonic development via the syncytial blastoderm"/>
    <property type="evidence" value="ECO:0007669"/>
    <property type="project" value="InterPro"/>
</dbReference>
<dbReference type="GO" id="GO:0005615">
    <property type="term" value="C:extracellular space"/>
    <property type="evidence" value="ECO:0007669"/>
    <property type="project" value="EnsemblMetazoa"/>
</dbReference>
<dbReference type="GO" id="GO:0008284">
    <property type="term" value="P:positive regulation of cell population proliferation"/>
    <property type="evidence" value="ECO:0007669"/>
    <property type="project" value="EnsemblMetazoa"/>
</dbReference>
<dbReference type="InterPro" id="IPR031901">
    <property type="entry name" value="Unpaired"/>
</dbReference>
<dbReference type="EMBL" id="CH902625">
    <property type="protein sequence ID" value="EDV34999.2"/>
    <property type="molecule type" value="Genomic_DNA"/>
</dbReference>
<proteinExistence type="predicted"/>
<dbReference type="HOGENOM" id="CLU_049378_0_0_1"/>
<dbReference type="OrthoDB" id="7850443at2759"/>
<gene>
    <name evidence="2" type="primary">Dana\GF22431</name>
    <name evidence="2" type="synonym">dana_GLEANR_6400</name>
    <name evidence="2" type="synonym">Upd3</name>
    <name evidence="2" type="ORF">GF22431</name>
</gene>
<reference evidence="2 3" key="1">
    <citation type="journal article" date="2007" name="Nature">
        <title>Evolution of genes and genomes on the Drosophila phylogeny.</title>
        <authorList>
            <consortium name="Drosophila 12 Genomes Consortium"/>
            <person name="Clark A.G."/>
            <person name="Eisen M.B."/>
            <person name="Smith D.R."/>
            <person name="Bergman C.M."/>
            <person name="Oliver B."/>
            <person name="Markow T.A."/>
            <person name="Kaufman T.C."/>
            <person name="Kellis M."/>
            <person name="Gelbart W."/>
            <person name="Iyer V.N."/>
            <person name="Pollard D.A."/>
            <person name="Sackton T.B."/>
            <person name="Larracuente A.M."/>
            <person name="Singh N.D."/>
            <person name="Abad J.P."/>
            <person name="Abt D.N."/>
            <person name="Adryan B."/>
            <person name="Aguade M."/>
            <person name="Akashi H."/>
            <person name="Anderson W.W."/>
            <person name="Aquadro C.F."/>
            <person name="Ardell D.H."/>
            <person name="Arguello R."/>
            <person name="Artieri C.G."/>
            <person name="Barbash D.A."/>
            <person name="Barker D."/>
            <person name="Barsanti P."/>
            <person name="Batterham P."/>
            <person name="Batzoglou S."/>
            <person name="Begun D."/>
            <person name="Bhutkar A."/>
            <person name="Blanco E."/>
            <person name="Bosak S.A."/>
            <person name="Bradley R.K."/>
            <person name="Brand A.D."/>
            <person name="Brent M.R."/>
            <person name="Brooks A.N."/>
            <person name="Brown R.H."/>
            <person name="Butlin R.K."/>
            <person name="Caggese C."/>
            <person name="Calvi B.R."/>
            <person name="Bernardo de Carvalho A."/>
            <person name="Caspi A."/>
            <person name="Castrezana S."/>
            <person name="Celniker S.E."/>
            <person name="Chang J.L."/>
            <person name="Chapple C."/>
            <person name="Chatterji S."/>
            <person name="Chinwalla A."/>
            <person name="Civetta A."/>
            <person name="Clifton S.W."/>
            <person name="Comeron J.M."/>
            <person name="Costello J.C."/>
            <person name="Coyne J.A."/>
            <person name="Daub J."/>
            <person name="David R.G."/>
            <person name="Delcher A.L."/>
            <person name="Delehaunty K."/>
            <person name="Do C.B."/>
            <person name="Ebling H."/>
            <person name="Edwards K."/>
            <person name="Eickbush T."/>
            <person name="Evans J.D."/>
            <person name="Filipski A."/>
            <person name="Findeiss S."/>
            <person name="Freyhult E."/>
            <person name="Fulton L."/>
            <person name="Fulton R."/>
            <person name="Garcia A.C."/>
            <person name="Gardiner A."/>
            <person name="Garfield D.A."/>
            <person name="Garvin B.E."/>
            <person name="Gibson G."/>
            <person name="Gilbert D."/>
            <person name="Gnerre S."/>
            <person name="Godfrey J."/>
            <person name="Good R."/>
            <person name="Gotea V."/>
            <person name="Gravely B."/>
            <person name="Greenberg A.J."/>
            <person name="Griffiths-Jones S."/>
            <person name="Gross S."/>
            <person name="Guigo R."/>
            <person name="Gustafson E.A."/>
            <person name="Haerty W."/>
            <person name="Hahn M.W."/>
            <person name="Halligan D.L."/>
            <person name="Halpern A.L."/>
            <person name="Halter G.M."/>
            <person name="Han M.V."/>
            <person name="Heger A."/>
            <person name="Hillier L."/>
            <person name="Hinrichs A.S."/>
            <person name="Holmes I."/>
            <person name="Hoskins R.A."/>
            <person name="Hubisz M.J."/>
            <person name="Hultmark D."/>
            <person name="Huntley M.A."/>
            <person name="Jaffe D.B."/>
            <person name="Jagadeeshan S."/>
            <person name="Jeck W.R."/>
            <person name="Johnson J."/>
            <person name="Jones C.D."/>
            <person name="Jordan W.C."/>
            <person name="Karpen G.H."/>
            <person name="Kataoka E."/>
            <person name="Keightley P.D."/>
            <person name="Kheradpour P."/>
            <person name="Kirkness E.F."/>
            <person name="Koerich L.B."/>
            <person name="Kristiansen K."/>
            <person name="Kudrna D."/>
            <person name="Kulathinal R.J."/>
            <person name="Kumar S."/>
            <person name="Kwok R."/>
            <person name="Lander E."/>
            <person name="Langley C.H."/>
            <person name="Lapoint R."/>
            <person name="Lazzaro B.P."/>
            <person name="Lee S.J."/>
            <person name="Levesque L."/>
            <person name="Li R."/>
            <person name="Lin C.F."/>
            <person name="Lin M.F."/>
            <person name="Lindblad-Toh K."/>
            <person name="Llopart A."/>
            <person name="Long M."/>
            <person name="Low L."/>
            <person name="Lozovsky E."/>
            <person name="Lu J."/>
            <person name="Luo M."/>
            <person name="Machado C.A."/>
            <person name="Makalowski W."/>
            <person name="Marzo M."/>
            <person name="Matsuda M."/>
            <person name="Matzkin L."/>
            <person name="McAllister B."/>
            <person name="McBride C.S."/>
            <person name="McKernan B."/>
            <person name="McKernan K."/>
            <person name="Mendez-Lago M."/>
            <person name="Minx P."/>
            <person name="Mollenhauer M.U."/>
            <person name="Montooth K."/>
            <person name="Mount S.M."/>
            <person name="Mu X."/>
            <person name="Myers E."/>
            <person name="Negre B."/>
            <person name="Newfeld S."/>
            <person name="Nielsen R."/>
            <person name="Noor M.A."/>
            <person name="O'Grady P."/>
            <person name="Pachter L."/>
            <person name="Papaceit M."/>
            <person name="Parisi M.J."/>
            <person name="Parisi M."/>
            <person name="Parts L."/>
            <person name="Pedersen J.S."/>
            <person name="Pesole G."/>
            <person name="Phillippy A.M."/>
            <person name="Ponting C.P."/>
            <person name="Pop M."/>
            <person name="Porcelli D."/>
            <person name="Powell J.R."/>
            <person name="Prohaska S."/>
            <person name="Pruitt K."/>
            <person name="Puig M."/>
            <person name="Quesneville H."/>
            <person name="Ram K.R."/>
            <person name="Rand D."/>
            <person name="Rasmussen M.D."/>
            <person name="Reed L.K."/>
            <person name="Reenan R."/>
            <person name="Reily A."/>
            <person name="Remington K.A."/>
            <person name="Rieger T.T."/>
            <person name="Ritchie M.G."/>
            <person name="Robin C."/>
            <person name="Rogers Y.H."/>
            <person name="Rohde C."/>
            <person name="Rozas J."/>
            <person name="Rubenfield M.J."/>
            <person name="Ruiz A."/>
            <person name="Russo S."/>
            <person name="Salzberg S.L."/>
            <person name="Sanchez-Gracia A."/>
            <person name="Saranga D.J."/>
            <person name="Sato H."/>
            <person name="Schaeffer S.W."/>
            <person name="Schatz M.C."/>
            <person name="Schlenke T."/>
            <person name="Schwartz R."/>
            <person name="Segarra C."/>
            <person name="Singh R.S."/>
            <person name="Sirot L."/>
            <person name="Sirota M."/>
            <person name="Sisneros N.B."/>
            <person name="Smith C.D."/>
            <person name="Smith T.F."/>
            <person name="Spieth J."/>
            <person name="Stage D.E."/>
            <person name="Stark A."/>
            <person name="Stephan W."/>
            <person name="Strausberg R.L."/>
            <person name="Strempel S."/>
            <person name="Sturgill D."/>
            <person name="Sutton G."/>
            <person name="Sutton G.G."/>
            <person name="Tao W."/>
            <person name="Teichmann S."/>
            <person name="Tobari Y.N."/>
            <person name="Tomimura Y."/>
            <person name="Tsolas J.M."/>
            <person name="Valente V.L."/>
            <person name="Venter E."/>
            <person name="Venter J.C."/>
            <person name="Vicario S."/>
            <person name="Vieira F.G."/>
            <person name="Vilella A.J."/>
            <person name="Villasante A."/>
            <person name="Walenz B."/>
            <person name="Wang J."/>
            <person name="Wasserman M."/>
            <person name="Watts T."/>
            <person name="Wilson D."/>
            <person name="Wilson R.K."/>
            <person name="Wing R.A."/>
            <person name="Wolfner M.F."/>
            <person name="Wong A."/>
            <person name="Wong G.K."/>
            <person name="Wu C.I."/>
            <person name="Wu G."/>
            <person name="Yamamoto D."/>
            <person name="Yang H.P."/>
            <person name="Yang S.P."/>
            <person name="Yorke J.A."/>
            <person name="Yoshida K."/>
            <person name="Zdobnov E."/>
            <person name="Zhang P."/>
            <person name="Zhang Y."/>
            <person name="Zimin A.V."/>
            <person name="Baldwin J."/>
            <person name="Abdouelleil A."/>
            <person name="Abdulkadir J."/>
            <person name="Abebe A."/>
            <person name="Abera B."/>
            <person name="Abreu J."/>
            <person name="Acer S.C."/>
            <person name="Aftuck L."/>
            <person name="Alexander A."/>
            <person name="An P."/>
            <person name="Anderson E."/>
            <person name="Anderson S."/>
            <person name="Arachi H."/>
            <person name="Azer M."/>
            <person name="Bachantsang P."/>
            <person name="Barry A."/>
            <person name="Bayul T."/>
            <person name="Berlin A."/>
            <person name="Bessette D."/>
            <person name="Bloom T."/>
            <person name="Blye J."/>
            <person name="Boguslavskiy L."/>
            <person name="Bonnet C."/>
            <person name="Boukhgalter B."/>
            <person name="Bourzgui I."/>
            <person name="Brown A."/>
            <person name="Cahill P."/>
            <person name="Channer S."/>
            <person name="Cheshatsang Y."/>
            <person name="Chuda L."/>
            <person name="Citroen M."/>
            <person name="Collymore A."/>
            <person name="Cooke P."/>
            <person name="Costello M."/>
            <person name="D'Aco K."/>
            <person name="Daza R."/>
            <person name="De Haan G."/>
            <person name="DeGray S."/>
            <person name="DeMaso C."/>
            <person name="Dhargay N."/>
            <person name="Dooley K."/>
            <person name="Dooley E."/>
            <person name="Doricent M."/>
            <person name="Dorje P."/>
            <person name="Dorjee K."/>
            <person name="Dupes A."/>
            <person name="Elong R."/>
            <person name="Falk J."/>
            <person name="Farina A."/>
            <person name="Faro S."/>
            <person name="Ferguson D."/>
            <person name="Fisher S."/>
            <person name="Foley C.D."/>
            <person name="Franke A."/>
            <person name="Friedrich D."/>
            <person name="Gadbois L."/>
            <person name="Gearin G."/>
            <person name="Gearin C.R."/>
            <person name="Giannoukos G."/>
            <person name="Goode T."/>
            <person name="Graham J."/>
            <person name="Grandbois E."/>
            <person name="Grewal S."/>
            <person name="Gyaltsen K."/>
            <person name="Hafez N."/>
            <person name="Hagos B."/>
            <person name="Hall J."/>
            <person name="Henson C."/>
            <person name="Hollinger A."/>
            <person name="Honan T."/>
            <person name="Huard M.D."/>
            <person name="Hughes L."/>
            <person name="Hurhula B."/>
            <person name="Husby M.E."/>
            <person name="Kamat A."/>
            <person name="Kanga B."/>
            <person name="Kashin S."/>
            <person name="Khazanovich D."/>
            <person name="Kisner P."/>
            <person name="Lance K."/>
            <person name="Lara M."/>
            <person name="Lee W."/>
            <person name="Lennon N."/>
            <person name="Letendre F."/>
            <person name="LeVine R."/>
            <person name="Lipovsky A."/>
            <person name="Liu X."/>
            <person name="Liu J."/>
            <person name="Liu S."/>
            <person name="Lokyitsang T."/>
            <person name="Lokyitsang Y."/>
            <person name="Lubonja R."/>
            <person name="Lui A."/>
            <person name="MacDonald P."/>
            <person name="Magnisalis V."/>
            <person name="Maru K."/>
            <person name="Matthews C."/>
            <person name="McCusker W."/>
            <person name="McDonough S."/>
            <person name="Mehta T."/>
            <person name="Meldrim J."/>
            <person name="Meneus L."/>
            <person name="Mihai O."/>
            <person name="Mihalev A."/>
            <person name="Mihova T."/>
            <person name="Mittelman R."/>
            <person name="Mlenga V."/>
            <person name="Montmayeur A."/>
            <person name="Mulrain L."/>
            <person name="Navidi A."/>
            <person name="Naylor J."/>
            <person name="Negash T."/>
            <person name="Nguyen T."/>
            <person name="Nguyen N."/>
            <person name="Nicol R."/>
            <person name="Norbu C."/>
            <person name="Norbu N."/>
            <person name="Novod N."/>
            <person name="O'Neill B."/>
            <person name="Osman S."/>
            <person name="Markiewicz E."/>
            <person name="Oyono O.L."/>
            <person name="Patti C."/>
            <person name="Phunkhang P."/>
            <person name="Pierre F."/>
            <person name="Priest M."/>
            <person name="Raghuraman S."/>
            <person name="Rege F."/>
            <person name="Reyes R."/>
            <person name="Rise C."/>
            <person name="Rogov P."/>
            <person name="Ross K."/>
            <person name="Ryan E."/>
            <person name="Settipalli S."/>
            <person name="Shea T."/>
            <person name="Sherpa N."/>
            <person name="Shi L."/>
            <person name="Shih D."/>
            <person name="Sparrow T."/>
            <person name="Spaulding J."/>
            <person name="Stalker J."/>
            <person name="Stange-Thomann N."/>
            <person name="Stavropoulos S."/>
            <person name="Stone C."/>
            <person name="Strader C."/>
            <person name="Tesfaye S."/>
            <person name="Thomson T."/>
            <person name="Thoulutsang Y."/>
            <person name="Thoulutsang D."/>
            <person name="Topham K."/>
            <person name="Topping I."/>
            <person name="Tsamla T."/>
            <person name="Vassiliev H."/>
            <person name="Vo A."/>
            <person name="Wangchuk T."/>
            <person name="Wangdi T."/>
            <person name="Weiand M."/>
            <person name="Wilkinson J."/>
            <person name="Wilson A."/>
            <person name="Yadav S."/>
            <person name="Young G."/>
            <person name="Yu Q."/>
            <person name="Zembek L."/>
            <person name="Zhong D."/>
            <person name="Zimmer A."/>
            <person name="Zwirko Z."/>
            <person name="Jaffe D.B."/>
            <person name="Alvarez P."/>
            <person name="Brockman W."/>
            <person name="Butler J."/>
            <person name="Chin C."/>
            <person name="Gnerre S."/>
            <person name="Grabherr M."/>
            <person name="Kleber M."/>
            <person name="Mauceli E."/>
            <person name="MacCallum I."/>
        </authorList>
    </citation>
    <scope>NUCLEOTIDE SEQUENCE [LARGE SCALE GENOMIC DNA]</scope>
    <source>
        <strain evidence="3">Tucson 14024-0371.13</strain>
    </source>
</reference>
<dbReference type="GO" id="GO:0048477">
    <property type="term" value="P:oogenesis"/>
    <property type="evidence" value="ECO:0007669"/>
    <property type="project" value="EnsemblMetazoa"/>
</dbReference>
<dbReference type="GO" id="GO:0035171">
    <property type="term" value="P:lamellocyte differentiation"/>
    <property type="evidence" value="ECO:0007669"/>
    <property type="project" value="EnsemblMetazoa"/>
</dbReference>
<dbReference type="AlphaFoldDB" id="B3MWL4"/>
<evidence type="ECO:0000313" key="2">
    <source>
        <dbReference type="EMBL" id="EDV34999.2"/>
    </source>
</evidence>
<keyword evidence="3" id="KW-1185">Reference proteome</keyword>
<sequence>MTGHGQEREHRALALALALALAFGQGFVGQAFWAEMVQSPFGWDQNRAALRRLHLPWMSRQCQGTERKKVTLMRLHSNCQQIFPSVAAALRVFAKSGRYPTTAACPLDVGRSRSSTGSSIKTAIARAITEPEPEPQPPPPLSQLRISRRRPRSSWSLLAFVTIMCLQMHFGGGDFGGGGGLRGVAGAPLQDTSAGSNSAEEVALMAGSTPEVPQKRLHKRHHPNCSFRCRFQTELNASLEVLDWENTCGGNWTGRDIKYKHRPNTNKKRRMILKGLHDQTNKELIILQDDDKNRRTTNSERELAKKYNKAIDLKQRERMALHKNQYNFLPKLNATSSQLKLRHVHRDLQLYVGAFSYLRHAKLHWDYANLQAESVMSADLERLRASARRALCNVEMAINATNRLYPAHVPAGHKLRRPMTRQLMERKLQKFKTPLVQLHRQATLAAGGAEMMPPNLHYDQLAKDALFVKFKFVRYLKSIRKILKTQTKPKNRTSHISSQHHSA</sequence>
<protein>
    <submittedName>
        <fullName evidence="2">Uncharacterized protein</fullName>
    </submittedName>
</protein>
<feature type="region of interest" description="Disordered" evidence="1">
    <location>
        <begin position="127"/>
        <end position="147"/>
    </location>
</feature>
<organism evidence="2 3">
    <name type="scientific">Drosophila ananassae</name>
    <name type="common">Fruit fly</name>
    <dbReference type="NCBI Taxonomy" id="7217"/>
    <lineage>
        <taxon>Eukaryota</taxon>
        <taxon>Metazoa</taxon>
        <taxon>Ecdysozoa</taxon>
        <taxon>Arthropoda</taxon>
        <taxon>Hexapoda</taxon>
        <taxon>Insecta</taxon>
        <taxon>Pterygota</taxon>
        <taxon>Neoptera</taxon>
        <taxon>Endopterygota</taxon>
        <taxon>Diptera</taxon>
        <taxon>Brachycera</taxon>
        <taxon>Muscomorpha</taxon>
        <taxon>Ephydroidea</taxon>
        <taxon>Drosophilidae</taxon>
        <taxon>Drosophila</taxon>
        <taxon>Sophophora</taxon>
    </lineage>
</organism>
<dbReference type="Proteomes" id="UP000007801">
    <property type="component" value="Unassembled WGS sequence"/>
</dbReference>
<accession>B3MWL4</accession>
<dbReference type="GO" id="GO:0005125">
    <property type="term" value="F:cytokine activity"/>
    <property type="evidence" value="ECO:0007669"/>
    <property type="project" value="EnsemblMetazoa"/>
</dbReference>